<feature type="transmembrane region" description="Helical" evidence="1">
    <location>
        <begin position="165"/>
        <end position="185"/>
    </location>
</feature>
<name>A0ABT7E5M3_9FIRM</name>
<accession>A0ABT7E5M3</accession>
<feature type="transmembrane region" description="Helical" evidence="1">
    <location>
        <begin position="108"/>
        <end position="128"/>
    </location>
</feature>
<comment type="caution">
    <text evidence="2">The sequence shown here is derived from an EMBL/GenBank/DDBJ whole genome shotgun (WGS) entry which is preliminary data.</text>
</comment>
<keyword evidence="1" id="KW-1133">Transmembrane helix</keyword>
<feature type="transmembrane region" description="Helical" evidence="1">
    <location>
        <begin position="205"/>
        <end position="226"/>
    </location>
</feature>
<keyword evidence="3" id="KW-1185">Reference proteome</keyword>
<evidence type="ECO:0000256" key="1">
    <source>
        <dbReference type="SAM" id="Phobius"/>
    </source>
</evidence>
<dbReference type="Pfam" id="PF14808">
    <property type="entry name" value="TMEM164"/>
    <property type="match status" value="1"/>
</dbReference>
<keyword evidence="1" id="KW-0812">Transmembrane</keyword>
<dbReference type="RefSeq" id="WP_284131210.1">
    <property type="nucleotide sequence ID" value="NZ_JASKYM010000001.1"/>
</dbReference>
<feature type="transmembrane region" description="Helical" evidence="1">
    <location>
        <begin position="80"/>
        <end position="96"/>
    </location>
</feature>
<feature type="transmembrane region" description="Helical" evidence="1">
    <location>
        <begin position="134"/>
        <end position="153"/>
    </location>
</feature>
<sequence length="243" mass="27649">MENIYYFFRNNATKSNFVAFGPWHLLLLFIALIGTLLLFKYKLPNKNLELFIGYILIFQQVILFAWYLISNYNFIKEGLPLYHCRIAIISVSIGLITNKKSLMKIGSYLGIFGSISALLFPSMDPFIFPHITQLSFFIGHLFLLWGSIYILFIRKIGMTSKDFKNGLVFVSTYHILMFMLNKTIGSNYAYMSSSPIGVGNGLPPLLYALVVITIFNIVLSIEYIIINANDSSEKSTSVLELVN</sequence>
<dbReference type="EMBL" id="JASKYM010000001">
    <property type="protein sequence ID" value="MDK2562228.1"/>
    <property type="molecule type" value="Genomic_DNA"/>
</dbReference>
<evidence type="ECO:0000313" key="3">
    <source>
        <dbReference type="Proteomes" id="UP001301012"/>
    </source>
</evidence>
<organism evidence="2 3">
    <name type="scientific">Romboutsia sedimentorum</name>
    <dbReference type="NCBI Taxonomy" id="1368474"/>
    <lineage>
        <taxon>Bacteria</taxon>
        <taxon>Bacillati</taxon>
        <taxon>Bacillota</taxon>
        <taxon>Clostridia</taxon>
        <taxon>Peptostreptococcales</taxon>
        <taxon>Peptostreptococcaceae</taxon>
        <taxon>Romboutsia</taxon>
    </lineage>
</organism>
<gene>
    <name evidence="2" type="ORF">QOZ84_01600</name>
</gene>
<evidence type="ECO:0000313" key="2">
    <source>
        <dbReference type="EMBL" id="MDK2562228.1"/>
    </source>
</evidence>
<feature type="transmembrane region" description="Helical" evidence="1">
    <location>
        <begin position="20"/>
        <end position="39"/>
    </location>
</feature>
<reference evidence="2 3" key="1">
    <citation type="submission" date="2023-05" db="EMBL/GenBank/DDBJ databases">
        <title>Rombocin, a short stable natural nisin variant, displays selective antimicrobial activity against Listeria monocytogenes and employs dual mode of action to kill target bacterial strains.</title>
        <authorList>
            <person name="Wambui J."/>
            <person name="Stephan R."/>
            <person name="Kuipers O.P."/>
        </authorList>
    </citation>
    <scope>NUCLEOTIDE SEQUENCE [LARGE SCALE GENOMIC DNA]</scope>
    <source>
        <strain evidence="2 3">RC002</strain>
    </source>
</reference>
<feature type="transmembrane region" description="Helical" evidence="1">
    <location>
        <begin position="51"/>
        <end position="68"/>
    </location>
</feature>
<protein>
    <submittedName>
        <fullName evidence="2">TIGR02206 family membrane protein</fullName>
    </submittedName>
</protein>
<dbReference type="NCBIfam" id="TIGR02206">
    <property type="entry name" value="intg_mem_TP0381"/>
    <property type="match status" value="1"/>
</dbReference>
<dbReference type="InterPro" id="IPR011737">
    <property type="entry name" value="CHP02206_TP0381"/>
</dbReference>
<dbReference type="Proteomes" id="UP001301012">
    <property type="component" value="Unassembled WGS sequence"/>
</dbReference>
<keyword evidence="1" id="KW-0472">Membrane</keyword>
<proteinExistence type="predicted"/>